<dbReference type="eggNOG" id="ENOG502ZNJR">
    <property type="taxonomic scope" value="Bacteria"/>
</dbReference>
<gene>
    <name evidence="2" type="ORF">F933_01470</name>
</gene>
<dbReference type="PATRIC" id="fig|1217648.3.peg.1445"/>
<accession>N9FI79</accession>
<keyword evidence="1" id="KW-0472">Membrane</keyword>
<keyword evidence="1" id="KW-0812">Transmembrane</keyword>
<sequence>MIRYERGSTIIVVLIILLLVTIVGTLAIRESMSSLKLVSNNQMQALLLKNSDAALIAFQRPETTQRIAAANGIVGFFKNNDNWNKELIFCFKDNSPFDLSNASWLYWQDSTMQIQLMATNGGACHANDISAGRSQVITQVHVKRAVSQATPFSEFARGTDVITAKTENNILLKVYVTSVMKGLLSNPNNDLFDIKIGCLNKSIDPPANALEKGQISLTQCLKDKNILFSTQVAEYRFLSDFEPSGS</sequence>
<dbReference type="Proteomes" id="UP000017670">
    <property type="component" value="Unassembled WGS sequence"/>
</dbReference>
<keyword evidence="3" id="KW-1185">Reference proteome</keyword>
<evidence type="ECO:0008006" key="4">
    <source>
        <dbReference type="Google" id="ProtNLM"/>
    </source>
</evidence>
<keyword evidence="1" id="KW-1133">Transmembrane helix</keyword>
<organism evidence="2 3">
    <name type="scientific">Acinetobacter beijerinckii CIP 110307</name>
    <dbReference type="NCBI Taxonomy" id="1217648"/>
    <lineage>
        <taxon>Bacteria</taxon>
        <taxon>Pseudomonadati</taxon>
        <taxon>Pseudomonadota</taxon>
        <taxon>Gammaproteobacteria</taxon>
        <taxon>Moraxellales</taxon>
        <taxon>Moraxellaceae</taxon>
        <taxon>Acinetobacter</taxon>
    </lineage>
</organism>
<dbReference type="STRING" id="262668.GCA_000931715_01657"/>
<evidence type="ECO:0000256" key="1">
    <source>
        <dbReference type="SAM" id="Phobius"/>
    </source>
</evidence>
<reference evidence="2 3" key="1">
    <citation type="submission" date="2013-02" db="EMBL/GenBank/DDBJ databases">
        <title>The Genome Sequence of Acinetobacter beijerinckii CIP 110307.</title>
        <authorList>
            <consortium name="The Broad Institute Genome Sequencing Platform"/>
            <consortium name="The Broad Institute Genome Sequencing Center for Infectious Disease"/>
            <person name="Cerqueira G."/>
            <person name="Feldgarden M."/>
            <person name="Courvalin P."/>
            <person name="Perichon B."/>
            <person name="Grillot-Courvalin C."/>
            <person name="Clermont D."/>
            <person name="Rocha E."/>
            <person name="Yoon E.-J."/>
            <person name="Nemec A."/>
            <person name="Walker B."/>
            <person name="Young S.K."/>
            <person name="Zeng Q."/>
            <person name="Gargeya S."/>
            <person name="Fitzgerald M."/>
            <person name="Haas B."/>
            <person name="Abouelleil A."/>
            <person name="Alvarado L."/>
            <person name="Arachchi H.M."/>
            <person name="Berlin A.M."/>
            <person name="Chapman S.B."/>
            <person name="Dewar J."/>
            <person name="Goldberg J."/>
            <person name="Griggs A."/>
            <person name="Gujja S."/>
            <person name="Hansen M."/>
            <person name="Howarth C."/>
            <person name="Imamovic A."/>
            <person name="Larimer J."/>
            <person name="McCowan C."/>
            <person name="Murphy C."/>
            <person name="Neiman D."/>
            <person name="Pearson M."/>
            <person name="Priest M."/>
            <person name="Roberts A."/>
            <person name="Saif S."/>
            <person name="Shea T."/>
            <person name="Sisk P."/>
            <person name="Sykes S."/>
            <person name="Wortman J."/>
            <person name="Nusbaum C."/>
            <person name="Birren B."/>
        </authorList>
    </citation>
    <scope>NUCLEOTIDE SEQUENCE [LARGE SCALE GENOMIC DNA]</scope>
    <source>
        <strain evidence="2 3">CIP 110307</strain>
    </source>
</reference>
<name>N9FI79_9GAMM</name>
<dbReference type="HOGENOM" id="CLU_089204_1_0_6"/>
<proteinExistence type="predicted"/>
<protein>
    <recommendedName>
        <fullName evidence="4">Type 4 fimbrial biogenesis protein PilX N-terminal domain-containing protein</fullName>
    </recommendedName>
</protein>
<feature type="transmembrane region" description="Helical" evidence="1">
    <location>
        <begin position="7"/>
        <end position="28"/>
    </location>
</feature>
<dbReference type="GeneID" id="29856111"/>
<dbReference type="RefSeq" id="WP_005059878.1">
    <property type="nucleotide sequence ID" value="NZ_KB849765.1"/>
</dbReference>
<dbReference type="AlphaFoldDB" id="N9FI79"/>
<evidence type="ECO:0000313" key="3">
    <source>
        <dbReference type="Proteomes" id="UP000017670"/>
    </source>
</evidence>
<dbReference type="EMBL" id="APQL01000005">
    <property type="protein sequence ID" value="ENW07010.1"/>
    <property type="molecule type" value="Genomic_DNA"/>
</dbReference>
<comment type="caution">
    <text evidence="2">The sequence shown here is derived from an EMBL/GenBank/DDBJ whole genome shotgun (WGS) entry which is preliminary data.</text>
</comment>
<evidence type="ECO:0000313" key="2">
    <source>
        <dbReference type="EMBL" id="ENW07010.1"/>
    </source>
</evidence>